<dbReference type="Proteomes" id="UP001218188">
    <property type="component" value="Unassembled WGS sequence"/>
</dbReference>
<accession>A0AAD6S862</accession>
<proteinExistence type="predicted"/>
<feature type="non-terminal residue" evidence="1">
    <location>
        <position position="284"/>
    </location>
</feature>
<reference evidence="1" key="1">
    <citation type="submission" date="2023-03" db="EMBL/GenBank/DDBJ databases">
        <title>Massive genome expansion in bonnet fungi (Mycena s.s.) driven by repeated elements and novel gene families across ecological guilds.</title>
        <authorList>
            <consortium name="Lawrence Berkeley National Laboratory"/>
            <person name="Harder C.B."/>
            <person name="Miyauchi S."/>
            <person name="Viragh M."/>
            <person name="Kuo A."/>
            <person name="Thoen E."/>
            <person name="Andreopoulos B."/>
            <person name="Lu D."/>
            <person name="Skrede I."/>
            <person name="Drula E."/>
            <person name="Henrissat B."/>
            <person name="Morin E."/>
            <person name="Kohler A."/>
            <person name="Barry K."/>
            <person name="LaButti K."/>
            <person name="Morin E."/>
            <person name="Salamov A."/>
            <person name="Lipzen A."/>
            <person name="Mereny Z."/>
            <person name="Hegedus B."/>
            <person name="Baldrian P."/>
            <person name="Stursova M."/>
            <person name="Weitz H."/>
            <person name="Taylor A."/>
            <person name="Grigoriev I.V."/>
            <person name="Nagy L.G."/>
            <person name="Martin F."/>
            <person name="Kauserud H."/>
        </authorList>
    </citation>
    <scope>NUCLEOTIDE SEQUENCE</scope>
    <source>
        <strain evidence="1">CBHHK200</strain>
    </source>
</reference>
<dbReference type="InterPro" id="IPR027417">
    <property type="entry name" value="P-loop_NTPase"/>
</dbReference>
<organism evidence="1 2">
    <name type="scientific">Mycena alexandri</name>
    <dbReference type="NCBI Taxonomy" id="1745969"/>
    <lineage>
        <taxon>Eukaryota</taxon>
        <taxon>Fungi</taxon>
        <taxon>Dikarya</taxon>
        <taxon>Basidiomycota</taxon>
        <taxon>Agaricomycotina</taxon>
        <taxon>Agaricomycetes</taxon>
        <taxon>Agaricomycetidae</taxon>
        <taxon>Agaricales</taxon>
        <taxon>Marasmiineae</taxon>
        <taxon>Mycenaceae</taxon>
        <taxon>Mycena</taxon>
    </lineage>
</organism>
<dbReference type="CDD" id="cd00882">
    <property type="entry name" value="Ras_like_GTPase"/>
    <property type="match status" value="1"/>
</dbReference>
<dbReference type="EMBL" id="JARJCM010000205">
    <property type="protein sequence ID" value="KAJ7022649.1"/>
    <property type="molecule type" value="Genomic_DNA"/>
</dbReference>
<dbReference type="SUPFAM" id="SSF52540">
    <property type="entry name" value="P-loop containing nucleoside triphosphate hydrolases"/>
    <property type="match status" value="1"/>
</dbReference>
<keyword evidence="2" id="KW-1185">Reference proteome</keyword>
<dbReference type="Gene3D" id="3.40.50.300">
    <property type="entry name" value="P-loop containing nucleotide triphosphate hydrolases"/>
    <property type="match status" value="1"/>
</dbReference>
<sequence>MSPAMQDAIELRRKCPHFRILVLGRANAGKTTLLKKVCESIEDPEIYGPDNEWASSKIDPALVQGSAERGIHDIELQLIFKSNPGFIFHDSRGFESGSVEEVAKVKHFITERAATRELPDQLHAIWYCLPTDTTRPLLKADEDFFAIDFQGRVPVIAIFTKLDGLAERAFTMLCDDGYDRDDASEHVDEKATELLKTNFMAGLQQMAHPPSDYVQLEDMRQKTSNCKDLIEKTAESITDDGLRMLLVSVQRNNIALCIHYAVASRRKHLPPAHHRPPLTVLAFL</sequence>
<evidence type="ECO:0000313" key="2">
    <source>
        <dbReference type="Proteomes" id="UP001218188"/>
    </source>
</evidence>
<name>A0AAD6S862_9AGAR</name>
<gene>
    <name evidence="1" type="ORF">C8F04DRAFT_1137338</name>
</gene>
<evidence type="ECO:0000313" key="1">
    <source>
        <dbReference type="EMBL" id="KAJ7022649.1"/>
    </source>
</evidence>
<protein>
    <submittedName>
        <fullName evidence="1">GTP-binding protein</fullName>
    </submittedName>
</protein>
<dbReference type="AlphaFoldDB" id="A0AAD6S862"/>
<comment type="caution">
    <text evidence="1">The sequence shown here is derived from an EMBL/GenBank/DDBJ whole genome shotgun (WGS) entry which is preliminary data.</text>
</comment>